<keyword evidence="3" id="KW-0238">DNA-binding</keyword>
<dbReference type="SUPFAM" id="SSF55455">
    <property type="entry name" value="SRF-like"/>
    <property type="match status" value="1"/>
</dbReference>
<feature type="domain" description="MADS-box" evidence="6">
    <location>
        <begin position="13"/>
        <end position="73"/>
    </location>
</feature>
<evidence type="ECO:0000256" key="2">
    <source>
        <dbReference type="ARBA" id="ARBA00023015"/>
    </source>
</evidence>
<proteinExistence type="predicted"/>
<dbReference type="PANTHER" id="PTHR11945">
    <property type="entry name" value="MADS BOX PROTEIN"/>
    <property type="match status" value="1"/>
</dbReference>
<dbReference type="GO" id="GO:0000978">
    <property type="term" value="F:RNA polymerase II cis-regulatory region sequence-specific DNA binding"/>
    <property type="evidence" value="ECO:0007669"/>
    <property type="project" value="TreeGrafter"/>
</dbReference>
<dbReference type="PROSITE" id="PS50066">
    <property type="entry name" value="MADS_BOX_2"/>
    <property type="match status" value="1"/>
</dbReference>
<evidence type="ECO:0000256" key="5">
    <source>
        <dbReference type="ARBA" id="ARBA00023242"/>
    </source>
</evidence>
<keyword evidence="4" id="KW-0804">Transcription</keyword>
<evidence type="ECO:0000256" key="3">
    <source>
        <dbReference type="ARBA" id="ARBA00023125"/>
    </source>
</evidence>
<dbReference type="SMART" id="SM00432">
    <property type="entry name" value="MADS"/>
    <property type="match status" value="1"/>
</dbReference>
<dbReference type="PANTHER" id="PTHR11945:SF776">
    <property type="entry name" value="AGAMOUS-LIKE 50-RELATED"/>
    <property type="match status" value="1"/>
</dbReference>
<dbReference type="GO" id="GO:0046983">
    <property type="term" value="F:protein dimerization activity"/>
    <property type="evidence" value="ECO:0007669"/>
    <property type="project" value="InterPro"/>
</dbReference>
<keyword evidence="8" id="KW-1185">Reference proteome</keyword>
<reference evidence="7 8" key="1">
    <citation type="submission" date="2019-12" db="EMBL/GenBank/DDBJ databases">
        <authorList>
            <person name="Alioto T."/>
            <person name="Alioto T."/>
            <person name="Gomez Garrido J."/>
        </authorList>
    </citation>
    <scope>NUCLEOTIDE SEQUENCE [LARGE SCALE GENOMIC DNA]</scope>
</reference>
<dbReference type="Pfam" id="PF00319">
    <property type="entry name" value="SRF-TF"/>
    <property type="match status" value="1"/>
</dbReference>
<comment type="caution">
    <text evidence="7">The sequence shown here is derived from an EMBL/GenBank/DDBJ whole genome shotgun (WGS) entry which is preliminary data.</text>
</comment>
<dbReference type="InterPro" id="IPR036879">
    <property type="entry name" value="TF_MADSbox_sf"/>
</dbReference>
<dbReference type="Proteomes" id="UP000594638">
    <property type="component" value="Unassembled WGS sequence"/>
</dbReference>
<gene>
    <name evidence="7" type="ORF">OLEA9_A115734</name>
</gene>
<keyword evidence="2" id="KW-0805">Transcription regulation</keyword>
<dbReference type="Gramene" id="OE9A115734T1">
    <property type="protein sequence ID" value="OE9A115734C1"/>
    <property type="gene ID" value="OE9A115734"/>
</dbReference>
<accession>A0A8S0Q6J7</accession>
<organism evidence="7 8">
    <name type="scientific">Olea europaea subsp. europaea</name>
    <dbReference type="NCBI Taxonomy" id="158383"/>
    <lineage>
        <taxon>Eukaryota</taxon>
        <taxon>Viridiplantae</taxon>
        <taxon>Streptophyta</taxon>
        <taxon>Embryophyta</taxon>
        <taxon>Tracheophyta</taxon>
        <taxon>Spermatophyta</taxon>
        <taxon>Magnoliopsida</taxon>
        <taxon>eudicotyledons</taxon>
        <taxon>Gunneridae</taxon>
        <taxon>Pentapetalae</taxon>
        <taxon>asterids</taxon>
        <taxon>lamiids</taxon>
        <taxon>Lamiales</taxon>
        <taxon>Oleaceae</taxon>
        <taxon>Oleeae</taxon>
        <taxon>Olea</taxon>
    </lineage>
</organism>
<evidence type="ECO:0000256" key="4">
    <source>
        <dbReference type="ARBA" id="ARBA00023163"/>
    </source>
</evidence>
<sequence length="251" mass="28848">MTASNGIPEKKTKGKRKIEIQKIDKKTSLQVSFSKRRKGLFKKAAETRILCGTDVAILIQSPGNKFFTFGEPSVESILNRCQFLDDAHNPVVEGRGKSEREFWWENENVEKMEFPELGAFEEILTGLRDKISNRVSHNPVVDEMGKSEREFWWENEILGKMELRELGAFEEILTGLRDEVLNRASVSSKFNSPARILMMPDCKKISKTKFLAVSRRDMLQFTHAEQKFEPKTEETGQKVQLMIAMGEICLR</sequence>
<dbReference type="GO" id="GO:0005634">
    <property type="term" value="C:nucleus"/>
    <property type="evidence" value="ECO:0007669"/>
    <property type="project" value="UniProtKB-SubCell"/>
</dbReference>
<comment type="subcellular location">
    <subcellularLocation>
        <location evidence="1">Nucleus</location>
    </subcellularLocation>
</comment>
<dbReference type="OrthoDB" id="913894at2759"/>
<evidence type="ECO:0000256" key="1">
    <source>
        <dbReference type="ARBA" id="ARBA00004123"/>
    </source>
</evidence>
<evidence type="ECO:0000313" key="8">
    <source>
        <dbReference type="Proteomes" id="UP000594638"/>
    </source>
</evidence>
<name>A0A8S0Q6J7_OLEEU</name>
<evidence type="ECO:0000313" key="7">
    <source>
        <dbReference type="EMBL" id="CAA2962955.1"/>
    </source>
</evidence>
<dbReference type="AlphaFoldDB" id="A0A8S0Q6J7"/>
<dbReference type="InterPro" id="IPR002100">
    <property type="entry name" value="TF_MADSbox"/>
</dbReference>
<protein>
    <submittedName>
        <fullName evidence="7">Agamous-like MADS-box AGL62</fullName>
    </submittedName>
</protein>
<keyword evidence="5" id="KW-0539">Nucleus</keyword>
<dbReference type="GO" id="GO:0000981">
    <property type="term" value="F:DNA-binding transcription factor activity, RNA polymerase II-specific"/>
    <property type="evidence" value="ECO:0007669"/>
    <property type="project" value="TreeGrafter"/>
</dbReference>
<dbReference type="Gene3D" id="3.40.1810.10">
    <property type="entry name" value="Transcription factor, MADS-box"/>
    <property type="match status" value="1"/>
</dbReference>
<dbReference type="EMBL" id="CACTIH010001806">
    <property type="protein sequence ID" value="CAA2962955.1"/>
    <property type="molecule type" value="Genomic_DNA"/>
</dbReference>
<dbReference type="PRINTS" id="PR00404">
    <property type="entry name" value="MADSDOMAIN"/>
</dbReference>
<evidence type="ECO:0000259" key="6">
    <source>
        <dbReference type="PROSITE" id="PS50066"/>
    </source>
</evidence>